<proteinExistence type="predicted"/>
<dbReference type="CDD" id="cd00090">
    <property type="entry name" value="HTH_ARSR"/>
    <property type="match status" value="1"/>
</dbReference>
<dbReference type="InterPro" id="IPR011991">
    <property type="entry name" value="ArsR-like_HTH"/>
</dbReference>
<comment type="caution">
    <text evidence="2">The sequence shown here is derived from an EMBL/GenBank/DDBJ whole genome shotgun (WGS) entry which is preliminary data.</text>
</comment>
<feature type="region of interest" description="Disordered" evidence="1">
    <location>
        <begin position="111"/>
        <end position="341"/>
    </location>
</feature>
<dbReference type="EMBL" id="SOGN01000035">
    <property type="protein sequence ID" value="TFC81291.1"/>
    <property type="molecule type" value="Genomic_DNA"/>
</dbReference>
<dbReference type="AlphaFoldDB" id="A0A4R8XQH3"/>
<keyword evidence="3" id="KW-1185">Reference proteome</keyword>
<sequence>MTESQTEPLTESPAPVTDAPGKPWTFLTHHAHLLLAIAENPDARVEELADTVGVSSRAALSIMADLVEGGYIRRERVGRRNHYSIERNRPLRHPSNASHSVDEMITVFATLAPAGPRPDDRGRGSGRRAGLEGPGADAARGDRGRGEPGDEGRDTEHVQGHGDVAAGLARIEERVGVEAGRRSAHQGVDHPEHRVDQGVAETFPRHGRSPRRENPVQGDEDRRPHVEDLVGPADTDEAVGDDVAQQRVVDDPGDDGIGEHRHSHRGEQLGIDATAHREGTPHEQNDQVHQARLDREISEVLGGHEGVVPDLVGNLSGDAREQQKAHPDPKQTGEAPEGGGR</sequence>
<feature type="compositionally biased region" description="Basic and acidic residues" evidence="1">
    <location>
        <begin position="274"/>
        <end position="298"/>
    </location>
</feature>
<gene>
    <name evidence="2" type="ORF">E3T23_07380</name>
</gene>
<name>A0A4R8XQH3_9MICO</name>
<feature type="compositionally biased region" description="Basic and acidic residues" evidence="1">
    <location>
        <begin position="170"/>
        <end position="196"/>
    </location>
</feature>
<feature type="region of interest" description="Disordered" evidence="1">
    <location>
        <begin position="1"/>
        <end position="22"/>
    </location>
</feature>
<feature type="compositionally biased region" description="Basic and acidic residues" evidence="1">
    <location>
        <begin position="318"/>
        <end position="331"/>
    </location>
</feature>
<dbReference type="InterPro" id="IPR036390">
    <property type="entry name" value="WH_DNA-bd_sf"/>
</dbReference>
<dbReference type="InterPro" id="IPR036388">
    <property type="entry name" value="WH-like_DNA-bd_sf"/>
</dbReference>
<dbReference type="SUPFAM" id="SSF46785">
    <property type="entry name" value="Winged helix' DNA-binding domain"/>
    <property type="match status" value="1"/>
</dbReference>
<accession>A0A4R8XQH3</accession>
<evidence type="ECO:0000313" key="2">
    <source>
        <dbReference type="EMBL" id="TFC81291.1"/>
    </source>
</evidence>
<organism evidence="2 3">
    <name type="scientific">Cryobacterium cheniae</name>
    <dbReference type="NCBI Taxonomy" id="1259262"/>
    <lineage>
        <taxon>Bacteria</taxon>
        <taxon>Bacillati</taxon>
        <taxon>Actinomycetota</taxon>
        <taxon>Actinomycetes</taxon>
        <taxon>Micrococcales</taxon>
        <taxon>Microbacteriaceae</taxon>
        <taxon>Cryobacterium</taxon>
    </lineage>
</organism>
<feature type="compositionally biased region" description="Basic and acidic residues" evidence="1">
    <location>
        <begin position="210"/>
        <end position="228"/>
    </location>
</feature>
<dbReference type="Gene3D" id="1.10.10.10">
    <property type="entry name" value="Winged helix-like DNA-binding domain superfamily/Winged helix DNA-binding domain"/>
    <property type="match status" value="1"/>
</dbReference>
<reference evidence="2 3" key="1">
    <citation type="submission" date="2019-03" db="EMBL/GenBank/DDBJ databases">
        <title>Genomics of glacier-inhabiting Cryobacterium strains.</title>
        <authorList>
            <person name="Liu Q."/>
            <person name="Xin Y.-H."/>
        </authorList>
    </citation>
    <scope>NUCLEOTIDE SEQUENCE [LARGE SCALE GENOMIC DNA]</scope>
    <source>
        <strain evidence="2 3">TMT2-48-2</strain>
    </source>
</reference>
<evidence type="ECO:0000313" key="3">
    <source>
        <dbReference type="Proteomes" id="UP000298433"/>
    </source>
</evidence>
<feature type="compositionally biased region" description="Basic and acidic residues" evidence="1">
    <location>
        <begin position="139"/>
        <end position="160"/>
    </location>
</feature>
<evidence type="ECO:0000256" key="1">
    <source>
        <dbReference type="SAM" id="MobiDB-lite"/>
    </source>
</evidence>
<dbReference type="OrthoDB" id="371140at2"/>
<dbReference type="Proteomes" id="UP000298433">
    <property type="component" value="Unassembled WGS sequence"/>
</dbReference>
<protein>
    <submittedName>
        <fullName evidence="2">ArsR family transcriptional regulator</fullName>
    </submittedName>
</protein>
<dbReference type="Pfam" id="PF13412">
    <property type="entry name" value="HTH_24"/>
    <property type="match status" value="1"/>
</dbReference>